<evidence type="ECO:0000313" key="2">
    <source>
        <dbReference type="Proteomes" id="UP000000787"/>
    </source>
</evidence>
<dbReference type="Proteomes" id="UP000000787">
    <property type="component" value="Chromosome"/>
</dbReference>
<dbReference type="HOGENOM" id="CLU_331146_0_0_0"/>
<dbReference type="STRING" id="316274.Haur_1990"/>
<dbReference type="EMBL" id="CP000875">
    <property type="protein sequence ID" value="ABX04633.1"/>
    <property type="molecule type" value="Genomic_DNA"/>
</dbReference>
<dbReference type="KEGG" id="hau:Haur_1990"/>
<accession>A9AVE2</accession>
<reference evidence="1 2" key="1">
    <citation type="journal article" date="2011" name="Stand. Genomic Sci.">
        <title>Complete genome sequence of the filamentous gliding predatory bacterium Herpetosiphon aurantiacus type strain (114-95(T)).</title>
        <authorList>
            <person name="Kiss H."/>
            <person name="Nett M."/>
            <person name="Domin N."/>
            <person name="Martin K."/>
            <person name="Maresca J.A."/>
            <person name="Copeland A."/>
            <person name="Lapidus A."/>
            <person name="Lucas S."/>
            <person name="Berry K.W."/>
            <person name="Glavina Del Rio T."/>
            <person name="Dalin E."/>
            <person name="Tice H."/>
            <person name="Pitluck S."/>
            <person name="Richardson P."/>
            <person name="Bruce D."/>
            <person name="Goodwin L."/>
            <person name="Han C."/>
            <person name="Detter J.C."/>
            <person name="Schmutz J."/>
            <person name="Brettin T."/>
            <person name="Land M."/>
            <person name="Hauser L."/>
            <person name="Kyrpides N.C."/>
            <person name="Ivanova N."/>
            <person name="Goker M."/>
            <person name="Woyke T."/>
            <person name="Klenk H.P."/>
            <person name="Bryant D.A."/>
        </authorList>
    </citation>
    <scope>NUCLEOTIDE SEQUENCE [LARGE SCALE GENOMIC DNA]</scope>
    <source>
        <strain evidence="2">ATCC 23779 / DSM 785 / 114-95</strain>
    </source>
</reference>
<dbReference type="SUPFAM" id="SSF49899">
    <property type="entry name" value="Concanavalin A-like lectins/glucanases"/>
    <property type="match status" value="1"/>
</dbReference>
<evidence type="ECO:0000313" key="1">
    <source>
        <dbReference type="EMBL" id="ABX04633.1"/>
    </source>
</evidence>
<dbReference type="eggNOG" id="COG4675">
    <property type="taxonomic scope" value="Bacteria"/>
</dbReference>
<gene>
    <name evidence="1" type="ordered locus">Haur_1990</name>
</gene>
<name>A9AVE2_HERA2</name>
<dbReference type="CDD" id="cd22641">
    <property type="entry name" value="C24-like"/>
    <property type="match status" value="1"/>
</dbReference>
<dbReference type="InParanoid" id="A9AVE2"/>
<dbReference type="Gene3D" id="3.90.1340.10">
    <property type="entry name" value="Phage tail collar domain"/>
    <property type="match status" value="1"/>
</dbReference>
<keyword evidence="2" id="KW-1185">Reference proteome</keyword>
<dbReference type="Gene3D" id="2.60.120.200">
    <property type="match status" value="1"/>
</dbReference>
<dbReference type="SUPFAM" id="SSF88874">
    <property type="entry name" value="Receptor-binding domain of short tail fibre protein gp12"/>
    <property type="match status" value="1"/>
</dbReference>
<proteinExistence type="predicted"/>
<dbReference type="InterPro" id="IPR013320">
    <property type="entry name" value="ConA-like_dom_sf"/>
</dbReference>
<organism evidence="1 2">
    <name type="scientific">Herpetosiphon aurantiacus (strain ATCC 23779 / DSM 785 / 114-95)</name>
    <dbReference type="NCBI Taxonomy" id="316274"/>
    <lineage>
        <taxon>Bacteria</taxon>
        <taxon>Bacillati</taxon>
        <taxon>Chloroflexota</taxon>
        <taxon>Chloroflexia</taxon>
        <taxon>Herpetosiphonales</taxon>
        <taxon>Herpetosiphonaceae</taxon>
        <taxon>Herpetosiphon</taxon>
    </lineage>
</organism>
<dbReference type="BioCyc" id="HAUR316274:GHYA-2019-MONOMER"/>
<dbReference type="AlphaFoldDB" id="A9AVE2"/>
<protein>
    <submittedName>
        <fullName evidence="1">Tail Collar domain protein</fullName>
    </submittedName>
</protein>
<sequence length="865" mass="94007">MTNPFAQALTLYLPLDSMGINNTSVSDLSGNRNHGTIHGNVMVVPDDQVGSCACFDGQSWVELANPFASASDFTLALWVRPTRFDGAYHGFIGKQAAEDLYRKPSMWVMGDGGLHLDSYSSDGTRFHYELAGFFAQPNEWVHVAWVKSGTAYTIYRNGVAFTERPAPAEVYVPASSYWLGKVDNLFDGCLAHVRMYNQALDPAAVADIAAHDRVARMVFRASYPLDFNLLNSQQEPNLNPGTNPLTLTLTNASAQSIELSPLDRSAPAQQQHFSFSFRPNLLAINTGIAIDHPAWQVSTQSMSDGRMNILVRSTEAQTLTPNQTLRFALSGITVLPQDGSHSTQIEMQYSNLRYVGEISLLNGSRLQRISISTDDSALDLPLHLSLSNGATILNTNQPNHLVARISNTSTHSTLHFNQSEPQSHLIVRFDGSASAEPWALATPDQINAITIEVAGWDVQRQQQAGQTTWVCRPLSDVALAPGAALDLQINNIVTTHPQGNTTLYVVVHELQGFNDTTLTTTITKTSMNTISNAGQTQNTLALGENGFISGAGYNTLVAQTTLSGGGRISWRNRKVRWTQRFLAISMGHTGFPVGHFNIAYPTAPIPAADCYDNLERPVSDGIELRDWEALYAIYTPSTSPSTTSLRIVHYAKPFNLEGRAVLVAVFNADDRTLKLGSGLTLSHQGTYSNGSPIPCGTIQMWSGMEVPEGWAICDGREANGLRTPDLRNRFIVGAGANYDSGNLSVYGTNQGTTGGSDVVALTLDQMPRHTHGGSTNAAGDHSHWVEGTDADGLAKRRRHHWGDTTVDMGFGGGRNADPNDERWRGRVNTDNAGTHSHGLMIGEVGGSQAHENRPPFYALAFIMKV</sequence>
<dbReference type="Pfam" id="PF13385">
    <property type="entry name" value="Laminin_G_3"/>
    <property type="match status" value="1"/>
</dbReference>
<dbReference type="InterPro" id="IPR037053">
    <property type="entry name" value="Phage_tail_collar_dom_sf"/>
</dbReference>